<evidence type="ECO:0000313" key="4">
    <source>
        <dbReference type="Proteomes" id="UP000825935"/>
    </source>
</evidence>
<organism evidence="3 4">
    <name type="scientific">Ceratopteris richardii</name>
    <name type="common">Triangle waterfern</name>
    <dbReference type="NCBI Taxonomy" id="49495"/>
    <lineage>
        <taxon>Eukaryota</taxon>
        <taxon>Viridiplantae</taxon>
        <taxon>Streptophyta</taxon>
        <taxon>Embryophyta</taxon>
        <taxon>Tracheophyta</taxon>
        <taxon>Polypodiopsida</taxon>
        <taxon>Polypodiidae</taxon>
        <taxon>Polypodiales</taxon>
        <taxon>Pteridineae</taxon>
        <taxon>Pteridaceae</taxon>
        <taxon>Parkerioideae</taxon>
        <taxon>Ceratopteris</taxon>
    </lineage>
</organism>
<evidence type="ECO:0000256" key="1">
    <source>
        <dbReference type="SAM" id="MobiDB-lite"/>
    </source>
</evidence>
<dbReference type="GO" id="GO:0006629">
    <property type="term" value="P:lipid metabolic process"/>
    <property type="evidence" value="ECO:0007669"/>
    <property type="project" value="InterPro"/>
</dbReference>
<dbReference type="InterPro" id="IPR029058">
    <property type="entry name" value="AB_hydrolase_fold"/>
</dbReference>
<feature type="region of interest" description="Disordered" evidence="1">
    <location>
        <begin position="330"/>
        <end position="376"/>
    </location>
</feature>
<dbReference type="Proteomes" id="UP000825935">
    <property type="component" value="Chromosome 21"/>
</dbReference>
<feature type="compositionally biased region" description="Basic and acidic residues" evidence="1">
    <location>
        <begin position="358"/>
        <end position="367"/>
    </location>
</feature>
<name>A0A8T2S7I8_CERRI</name>
<gene>
    <name evidence="3" type="ORF">KP509_21G010600</name>
</gene>
<dbReference type="PANTHER" id="PTHR46023:SF8">
    <property type="entry name" value="SN1-SPECIFIC DIACYLGLYCEROL LIPASE"/>
    <property type="match status" value="1"/>
</dbReference>
<dbReference type="CDD" id="cd00519">
    <property type="entry name" value="Lipase_3"/>
    <property type="match status" value="1"/>
</dbReference>
<protein>
    <recommendedName>
        <fullName evidence="2">Fungal lipase-type domain-containing protein</fullName>
    </recommendedName>
</protein>
<dbReference type="Pfam" id="PF01764">
    <property type="entry name" value="Lipase_3"/>
    <property type="match status" value="1"/>
</dbReference>
<sequence length="473" mass="51803">MWRAVAVAASAVGAFLASKKAWSTLQESRGMPSPVNMIVKGATSFQSHIGPWSVHNLTLGLLAMSKVVEKEPPPVPGKPNEDLSKDPEFLARAQHWRAMSEAIYVCEGSSFSLISQLPESTLVHAEWNPDQNSLRPAYAISIDAPFNAVVLTIRGTSNIIDMLIDSGACPEDFHGGKAHAGYVHATKSLLHEVEPHLKRAFEQTRETENERGSQTKLVLTGHSLGGAISIMCGFALKDVYPDLECWSYSTPACLSHDLAVQSASFAISFLGAYDVVPRFSVAAVESLRKQLEEFDWSHAKHVLRHDPDWQKIEKALSTMREMQGKLNEGIDGVRKHMGGGEEHEEQGQNGEVQEDNGEDGKESHQNEDGQTQCKRPPALYPAGRLLVLAADPPGCGKIPGFRSGVPQQRNYGAYPSFEDSLKVRWSLHETKPDEFLKLVISPWGISDHMLGHLCEGIGYLQAHCPPLSLSSSS</sequence>
<dbReference type="Gene3D" id="3.40.50.1820">
    <property type="entry name" value="alpha/beta hydrolase"/>
    <property type="match status" value="1"/>
</dbReference>
<dbReference type="OrthoDB" id="438440at2759"/>
<feature type="domain" description="Fungal lipase-type" evidence="2">
    <location>
        <begin position="150"/>
        <end position="281"/>
    </location>
</feature>
<dbReference type="PANTHER" id="PTHR46023">
    <property type="entry name" value="LIPASE CLASS 3 PROTEIN-LIKE"/>
    <property type="match status" value="1"/>
</dbReference>
<accession>A0A8T2S7I8</accession>
<dbReference type="InterPro" id="IPR002921">
    <property type="entry name" value="Fungal_lipase-type"/>
</dbReference>
<feature type="compositionally biased region" description="Basic and acidic residues" evidence="1">
    <location>
        <begin position="331"/>
        <end position="341"/>
    </location>
</feature>
<dbReference type="OMA" id="FDWDHAE"/>
<evidence type="ECO:0000259" key="2">
    <source>
        <dbReference type="Pfam" id="PF01764"/>
    </source>
</evidence>
<dbReference type="SUPFAM" id="SSF53474">
    <property type="entry name" value="alpha/beta-Hydrolases"/>
    <property type="match status" value="1"/>
</dbReference>
<keyword evidence="4" id="KW-1185">Reference proteome</keyword>
<proteinExistence type="predicted"/>
<dbReference type="EMBL" id="CM035426">
    <property type="protein sequence ID" value="KAH7314609.1"/>
    <property type="molecule type" value="Genomic_DNA"/>
</dbReference>
<reference evidence="3" key="1">
    <citation type="submission" date="2021-08" db="EMBL/GenBank/DDBJ databases">
        <title>WGS assembly of Ceratopteris richardii.</title>
        <authorList>
            <person name="Marchant D.B."/>
            <person name="Chen G."/>
            <person name="Jenkins J."/>
            <person name="Shu S."/>
            <person name="Leebens-Mack J."/>
            <person name="Grimwood J."/>
            <person name="Schmutz J."/>
            <person name="Soltis P."/>
            <person name="Soltis D."/>
            <person name="Chen Z.-H."/>
        </authorList>
    </citation>
    <scope>NUCLEOTIDE SEQUENCE</scope>
    <source>
        <strain evidence="3">Whitten #5841</strain>
        <tissue evidence="3">Leaf</tissue>
    </source>
</reference>
<dbReference type="AlphaFoldDB" id="A0A8T2S7I8"/>
<evidence type="ECO:0000313" key="3">
    <source>
        <dbReference type="EMBL" id="KAH7314609.1"/>
    </source>
</evidence>
<comment type="caution">
    <text evidence="3">The sequence shown here is derived from an EMBL/GenBank/DDBJ whole genome shotgun (WGS) entry which is preliminary data.</text>
</comment>